<dbReference type="EMBL" id="MU006567">
    <property type="protein sequence ID" value="KAF2749242.1"/>
    <property type="molecule type" value="Genomic_DNA"/>
</dbReference>
<gene>
    <name evidence="2" type="ORF">M011DRAFT_330449</name>
</gene>
<proteinExistence type="predicted"/>
<dbReference type="AlphaFoldDB" id="A0A6A6VF66"/>
<evidence type="ECO:0000313" key="2">
    <source>
        <dbReference type="EMBL" id="KAF2749242.1"/>
    </source>
</evidence>
<keyword evidence="3" id="KW-1185">Reference proteome</keyword>
<evidence type="ECO:0000313" key="3">
    <source>
        <dbReference type="Proteomes" id="UP000799440"/>
    </source>
</evidence>
<feature type="region of interest" description="Disordered" evidence="1">
    <location>
        <begin position="105"/>
        <end position="142"/>
    </location>
</feature>
<reference evidence="2" key="1">
    <citation type="journal article" date="2020" name="Stud. Mycol.">
        <title>101 Dothideomycetes genomes: a test case for predicting lifestyles and emergence of pathogens.</title>
        <authorList>
            <person name="Haridas S."/>
            <person name="Albert R."/>
            <person name="Binder M."/>
            <person name="Bloem J."/>
            <person name="Labutti K."/>
            <person name="Salamov A."/>
            <person name="Andreopoulos B."/>
            <person name="Baker S."/>
            <person name="Barry K."/>
            <person name="Bills G."/>
            <person name="Bluhm B."/>
            <person name="Cannon C."/>
            <person name="Castanera R."/>
            <person name="Culley D."/>
            <person name="Daum C."/>
            <person name="Ezra D."/>
            <person name="Gonzalez J."/>
            <person name="Henrissat B."/>
            <person name="Kuo A."/>
            <person name="Liang C."/>
            <person name="Lipzen A."/>
            <person name="Lutzoni F."/>
            <person name="Magnuson J."/>
            <person name="Mondo S."/>
            <person name="Nolan M."/>
            <person name="Ohm R."/>
            <person name="Pangilinan J."/>
            <person name="Park H.-J."/>
            <person name="Ramirez L."/>
            <person name="Alfaro M."/>
            <person name="Sun H."/>
            <person name="Tritt A."/>
            <person name="Yoshinaga Y."/>
            <person name="Zwiers L.-H."/>
            <person name="Turgeon B."/>
            <person name="Goodwin S."/>
            <person name="Spatafora J."/>
            <person name="Crous P."/>
            <person name="Grigoriev I."/>
        </authorList>
    </citation>
    <scope>NUCLEOTIDE SEQUENCE</scope>
    <source>
        <strain evidence="2">CBS 119925</strain>
    </source>
</reference>
<accession>A0A6A6VF66</accession>
<organism evidence="2 3">
    <name type="scientific">Sporormia fimetaria CBS 119925</name>
    <dbReference type="NCBI Taxonomy" id="1340428"/>
    <lineage>
        <taxon>Eukaryota</taxon>
        <taxon>Fungi</taxon>
        <taxon>Dikarya</taxon>
        <taxon>Ascomycota</taxon>
        <taxon>Pezizomycotina</taxon>
        <taxon>Dothideomycetes</taxon>
        <taxon>Pleosporomycetidae</taxon>
        <taxon>Pleosporales</taxon>
        <taxon>Sporormiaceae</taxon>
        <taxon>Sporormia</taxon>
    </lineage>
</organism>
<name>A0A6A6VF66_9PLEO</name>
<sequence length="176" mass="19668">MPSNMRCVTTGPRKGDAPRRRTRVAAVALCCGMVSAIRTGFWGHSSVRRLAVIHRQKAMDSNRETLARPRRLKARHSVASFVGPAGSLLDTRTERWMTRRLERGGFRGVRSGGTSQESHGRRIHLSNPERAPRSHGGRQLASVGARSCATGWRRRCNTRPFCRCGKRRMGCHAEHS</sequence>
<protein>
    <submittedName>
        <fullName evidence="2">Uncharacterized protein</fullName>
    </submittedName>
</protein>
<dbReference type="Proteomes" id="UP000799440">
    <property type="component" value="Unassembled WGS sequence"/>
</dbReference>
<evidence type="ECO:0000256" key="1">
    <source>
        <dbReference type="SAM" id="MobiDB-lite"/>
    </source>
</evidence>